<dbReference type="Proteomes" id="UP000634476">
    <property type="component" value="Unassembled WGS sequence"/>
</dbReference>
<dbReference type="Pfam" id="PF02374">
    <property type="entry name" value="ArsA_ATPase"/>
    <property type="match status" value="1"/>
</dbReference>
<name>A0A8J3SZ61_9ACTN</name>
<dbReference type="Gene3D" id="3.40.50.300">
    <property type="entry name" value="P-loop containing nucleotide triphosphate hydrolases"/>
    <property type="match status" value="1"/>
</dbReference>
<evidence type="ECO:0000256" key="1">
    <source>
        <dbReference type="ARBA" id="ARBA00011040"/>
    </source>
</evidence>
<dbReference type="InterPro" id="IPR016300">
    <property type="entry name" value="ATPase_ArsA/GET3"/>
</dbReference>
<dbReference type="InterPro" id="IPR040612">
    <property type="entry name" value="ArsA_HSP20-like"/>
</dbReference>
<dbReference type="PANTHER" id="PTHR10803">
    <property type="entry name" value="ARSENICAL PUMP-DRIVING ATPASE ARSENITE-TRANSLOCATING ATPASE"/>
    <property type="match status" value="1"/>
</dbReference>
<dbReference type="FunFam" id="3.40.50.300:FF:001801">
    <property type="entry name" value="Putative arsenical pump-driving ATPase"/>
    <property type="match status" value="1"/>
</dbReference>
<evidence type="ECO:0000256" key="4">
    <source>
        <dbReference type="ARBA" id="ARBA00022849"/>
    </source>
</evidence>
<dbReference type="Gene3D" id="2.60.40.790">
    <property type="match status" value="1"/>
</dbReference>
<evidence type="ECO:0000313" key="12">
    <source>
        <dbReference type="Proteomes" id="UP000634476"/>
    </source>
</evidence>
<dbReference type="CDD" id="cd02035">
    <property type="entry name" value="ArsA"/>
    <property type="match status" value="1"/>
</dbReference>
<evidence type="ECO:0000256" key="7">
    <source>
        <dbReference type="ARBA" id="ARBA00059736"/>
    </source>
</evidence>
<keyword evidence="12" id="KW-1185">Reference proteome</keyword>
<evidence type="ECO:0000313" key="11">
    <source>
        <dbReference type="EMBL" id="GII01962.1"/>
    </source>
</evidence>
<dbReference type="GO" id="GO:0005524">
    <property type="term" value="F:ATP binding"/>
    <property type="evidence" value="ECO:0007669"/>
    <property type="project" value="UniProtKB-KW"/>
</dbReference>
<evidence type="ECO:0000256" key="5">
    <source>
        <dbReference type="ARBA" id="ARBA00022967"/>
    </source>
</evidence>
<reference evidence="11" key="1">
    <citation type="submission" date="2021-01" db="EMBL/GenBank/DDBJ databases">
        <title>Whole genome shotgun sequence of Planobispora takensis NBRC 109077.</title>
        <authorList>
            <person name="Komaki H."/>
            <person name="Tamura T."/>
        </authorList>
    </citation>
    <scope>NUCLEOTIDE SEQUENCE</scope>
    <source>
        <strain evidence="11">NBRC 109077</strain>
    </source>
</reference>
<dbReference type="AlphaFoldDB" id="A0A8J3SZ61"/>
<feature type="domain" description="ArsA/GET3 Anion-transporting ATPase-like" evidence="9">
    <location>
        <begin position="2"/>
        <end position="302"/>
    </location>
</feature>
<evidence type="ECO:0000259" key="9">
    <source>
        <dbReference type="Pfam" id="PF02374"/>
    </source>
</evidence>
<proteinExistence type="inferred from homology"/>
<evidence type="ECO:0000256" key="6">
    <source>
        <dbReference type="ARBA" id="ARBA00052296"/>
    </source>
</evidence>
<dbReference type="SUPFAM" id="SSF52540">
    <property type="entry name" value="P-loop containing nucleoside triphosphate hydrolases"/>
    <property type="match status" value="1"/>
</dbReference>
<dbReference type="EC" id="7.3.2.7" evidence="8"/>
<feature type="domain" description="ArsA HSP20-like" evidence="10">
    <location>
        <begin position="324"/>
        <end position="382"/>
    </location>
</feature>
<dbReference type="InterPro" id="IPR025723">
    <property type="entry name" value="ArsA/GET3_ATPase-like"/>
</dbReference>
<accession>A0A8J3SZ61</accession>
<comment type="function">
    <text evidence="7">Anion-transporting ATPase. Catalyzes the extrusion of arsenite.</text>
</comment>
<dbReference type="InterPro" id="IPR008978">
    <property type="entry name" value="HSP20-like_chaperone"/>
</dbReference>
<keyword evidence="5" id="KW-1278">Translocase</keyword>
<dbReference type="NCBIfam" id="TIGR00345">
    <property type="entry name" value="GET3_arsA_TRC40"/>
    <property type="match status" value="1"/>
</dbReference>
<keyword evidence="3" id="KW-0067">ATP-binding</keyword>
<sequence>MTRVLLFTGKGGVGKTTAAAATAVLAARSGLKTLVVSTDTAHSLADALGASPGPEPAQIAPGLHLYQVDTQRSLERQWGELRDYARGFFAELGLDEVTAEEITVLPGAEEVIALLELREQARTGSWDVIVIDCAPTAETLRLLALPEALDWHVNRLLPVGRRLLRTLAPLVRRVAMVSVPDDHVVGAGERLHRGLMEVRELLTGPGASVRLVLTPEAVVLAEARRTLTSLSLYGYRVDAVIANRVFPAEGADPWRQRWAAAQAGHLAEVEQSFAPLPVHRVPYLEAEPVGLDALAGVAEAMYGESDPFAAPAVEPPLRITPEGELILALPLAEKGEVDLVRKGDELIVTIGPYRRVLALPAALARRSVREAALSDGRLRVRFDAGGPDD</sequence>
<comment type="similarity">
    <text evidence="1">Belongs to the arsA ATPase family.</text>
</comment>
<comment type="catalytic activity">
    <reaction evidence="6">
        <text>arsenite(in) + ATP + H2O = arsenite(out) + ADP + phosphate + H(+)</text>
        <dbReference type="Rhea" id="RHEA:11348"/>
        <dbReference type="ChEBI" id="CHEBI:15377"/>
        <dbReference type="ChEBI" id="CHEBI:15378"/>
        <dbReference type="ChEBI" id="CHEBI:29242"/>
        <dbReference type="ChEBI" id="CHEBI:30616"/>
        <dbReference type="ChEBI" id="CHEBI:43474"/>
        <dbReference type="ChEBI" id="CHEBI:456216"/>
        <dbReference type="EC" id="7.3.2.7"/>
    </reaction>
</comment>
<dbReference type="EMBL" id="BOOK01000029">
    <property type="protein sequence ID" value="GII01962.1"/>
    <property type="molecule type" value="Genomic_DNA"/>
</dbReference>
<keyword evidence="2" id="KW-0547">Nucleotide-binding</keyword>
<dbReference type="Pfam" id="PF17886">
    <property type="entry name" value="ArsA_HSP20"/>
    <property type="match status" value="1"/>
</dbReference>
<dbReference type="GO" id="GO:0016887">
    <property type="term" value="F:ATP hydrolysis activity"/>
    <property type="evidence" value="ECO:0007669"/>
    <property type="project" value="InterPro"/>
</dbReference>
<evidence type="ECO:0000256" key="3">
    <source>
        <dbReference type="ARBA" id="ARBA00022840"/>
    </source>
</evidence>
<dbReference type="GO" id="GO:0015446">
    <property type="term" value="F:ATPase-coupled arsenite transmembrane transporter activity"/>
    <property type="evidence" value="ECO:0007669"/>
    <property type="project" value="UniProtKB-EC"/>
</dbReference>
<evidence type="ECO:0000259" key="10">
    <source>
        <dbReference type="Pfam" id="PF17886"/>
    </source>
</evidence>
<dbReference type="PANTHER" id="PTHR10803:SF3">
    <property type="entry name" value="ATPASE GET3"/>
    <property type="match status" value="1"/>
</dbReference>
<keyword evidence="4" id="KW-0059">Arsenical resistance</keyword>
<dbReference type="InterPro" id="IPR027417">
    <property type="entry name" value="P-loop_NTPase"/>
</dbReference>
<dbReference type="RefSeq" id="WP_203876310.1">
    <property type="nucleotide sequence ID" value="NZ_BOOK01000029.1"/>
</dbReference>
<gene>
    <name evidence="11" type="ORF">Pta02_39700</name>
</gene>
<organism evidence="11 12">
    <name type="scientific">Planobispora takensis</name>
    <dbReference type="NCBI Taxonomy" id="1367882"/>
    <lineage>
        <taxon>Bacteria</taxon>
        <taxon>Bacillati</taxon>
        <taxon>Actinomycetota</taxon>
        <taxon>Actinomycetes</taxon>
        <taxon>Streptosporangiales</taxon>
        <taxon>Streptosporangiaceae</taxon>
        <taxon>Planobispora</taxon>
    </lineage>
</organism>
<evidence type="ECO:0000256" key="2">
    <source>
        <dbReference type="ARBA" id="ARBA00022741"/>
    </source>
</evidence>
<protein>
    <recommendedName>
        <fullName evidence="8">arsenite-transporting ATPase</fullName>
        <ecNumber evidence="8">7.3.2.7</ecNumber>
    </recommendedName>
</protein>
<comment type="caution">
    <text evidence="11">The sequence shown here is derived from an EMBL/GenBank/DDBJ whole genome shotgun (WGS) entry which is preliminary data.</text>
</comment>
<evidence type="ECO:0000256" key="8">
    <source>
        <dbReference type="ARBA" id="ARBA00066752"/>
    </source>
</evidence>